<gene>
    <name evidence="1" type="ORF">LTR97_009047</name>
</gene>
<accession>A0AAN8A031</accession>
<dbReference type="AlphaFoldDB" id="A0AAN8A031"/>
<dbReference type="InterPro" id="IPR038883">
    <property type="entry name" value="AN11006-like"/>
</dbReference>
<dbReference type="EMBL" id="JAVRQU010000014">
    <property type="protein sequence ID" value="KAK5695537.1"/>
    <property type="molecule type" value="Genomic_DNA"/>
</dbReference>
<reference evidence="1" key="1">
    <citation type="submission" date="2023-08" db="EMBL/GenBank/DDBJ databases">
        <title>Black Yeasts Isolated from many extreme environments.</title>
        <authorList>
            <person name="Coleine C."/>
            <person name="Stajich J.E."/>
            <person name="Selbmann L."/>
        </authorList>
    </citation>
    <scope>NUCLEOTIDE SEQUENCE</scope>
    <source>
        <strain evidence="1">CCFEE 5810</strain>
    </source>
</reference>
<evidence type="ECO:0000313" key="2">
    <source>
        <dbReference type="Proteomes" id="UP001310594"/>
    </source>
</evidence>
<comment type="caution">
    <text evidence="1">The sequence shown here is derived from an EMBL/GenBank/DDBJ whole genome shotgun (WGS) entry which is preliminary data.</text>
</comment>
<dbReference type="PANTHER" id="PTHR42085:SF2">
    <property type="entry name" value="F-BOX DOMAIN-CONTAINING PROTEIN"/>
    <property type="match status" value="1"/>
</dbReference>
<sequence>MSTTQGDSKPASPPSVHDGEVMASMESLKIEEPTEQPFRFFDLPRELRDVIYELVLVQHPPIELAGYVPGKLDGWEFWKQIADQGQGWYAKRYQEIIAPTAQLLRVNKQICEEATPIWYGQPFRFSNEAGWITLDHWLNRIGPKNCALLRDVTVCHPEFSSFPEKDRGENVGTVHDILAPFGLCFGPLARDPAGRLDPDDGETWVIYPHLILEMMPGLQDLRFVLRGHYMNLRTLWTRVANSPICVTAAECIPNARIQIIHLMSYRPETRFETHEVSIHASDDLLNQISRSGSLVEVRKGLKQLQDDNINVVEQMYDQHCQYPVELGQPCGDPGMCEYIWRETDVYWWRETVAAPKHNDCPGTSGYRALLQRASLPDSETISRTLSAT</sequence>
<evidence type="ECO:0000313" key="1">
    <source>
        <dbReference type="EMBL" id="KAK5695537.1"/>
    </source>
</evidence>
<dbReference type="Proteomes" id="UP001310594">
    <property type="component" value="Unassembled WGS sequence"/>
</dbReference>
<protein>
    <submittedName>
        <fullName evidence="1">Uncharacterized protein</fullName>
    </submittedName>
</protein>
<name>A0AAN8A031_9PEZI</name>
<dbReference type="PANTHER" id="PTHR42085">
    <property type="entry name" value="F-BOX DOMAIN-CONTAINING PROTEIN"/>
    <property type="match status" value="1"/>
</dbReference>
<organism evidence="1 2">
    <name type="scientific">Elasticomyces elasticus</name>
    <dbReference type="NCBI Taxonomy" id="574655"/>
    <lineage>
        <taxon>Eukaryota</taxon>
        <taxon>Fungi</taxon>
        <taxon>Dikarya</taxon>
        <taxon>Ascomycota</taxon>
        <taxon>Pezizomycotina</taxon>
        <taxon>Dothideomycetes</taxon>
        <taxon>Dothideomycetidae</taxon>
        <taxon>Mycosphaerellales</taxon>
        <taxon>Teratosphaeriaceae</taxon>
        <taxon>Elasticomyces</taxon>
    </lineage>
</organism>
<proteinExistence type="predicted"/>